<dbReference type="InterPro" id="IPR000847">
    <property type="entry name" value="LysR_HTH_N"/>
</dbReference>
<evidence type="ECO:0000256" key="1">
    <source>
        <dbReference type="ARBA" id="ARBA00009437"/>
    </source>
</evidence>
<dbReference type="InterPro" id="IPR037404">
    <property type="entry name" value="IlvY_PBP2"/>
</dbReference>
<dbReference type="GO" id="GO:0000976">
    <property type="term" value="F:transcription cis-regulatory region binding"/>
    <property type="evidence" value="ECO:0007669"/>
    <property type="project" value="TreeGrafter"/>
</dbReference>
<keyword evidence="2" id="KW-0805">Transcription regulation</keyword>
<evidence type="ECO:0000313" key="7">
    <source>
        <dbReference type="Proteomes" id="UP000193450"/>
    </source>
</evidence>
<dbReference type="PANTHER" id="PTHR30126">
    <property type="entry name" value="HTH-TYPE TRANSCRIPTIONAL REGULATOR"/>
    <property type="match status" value="1"/>
</dbReference>
<keyword evidence="4" id="KW-0804">Transcription</keyword>
<evidence type="ECO:0000256" key="2">
    <source>
        <dbReference type="ARBA" id="ARBA00023015"/>
    </source>
</evidence>
<accession>A0A1X9NFM5</accession>
<evidence type="ECO:0000313" key="6">
    <source>
        <dbReference type="EMBL" id="ARN72813.1"/>
    </source>
</evidence>
<dbReference type="InterPro" id="IPR036390">
    <property type="entry name" value="WH_DNA-bd_sf"/>
</dbReference>
<dbReference type="RefSeq" id="WP_085756906.1">
    <property type="nucleotide sequence ID" value="NZ_CP019343.1"/>
</dbReference>
<dbReference type="Gene3D" id="3.40.190.10">
    <property type="entry name" value="Periplasmic binding protein-like II"/>
    <property type="match status" value="2"/>
</dbReference>
<dbReference type="Pfam" id="PF03466">
    <property type="entry name" value="LysR_substrate"/>
    <property type="match status" value="1"/>
</dbReference>
<gene>
    <name evidence="6" type="ORF">BST96_01045</name>
</gene>
<dbReference type="PROSITE" id="PS50931">
    <property type="entry name" value="HTH_LYSR"/>
    <property type="match status" value="1"/>
</dbReference>
<feature type="domain" description="HTH lysR-type" evidence="5">
    <location>
        <begin position="1"/>
        <end position="58"/>
    </location>
</feature>
<dbReference type="STRING" id="716816.BST96_01045"/>
<evidence type="ECO:0000256" key="4">
    <source>
        <dbReference type="ARBA" id="ARBA00023163"/>
    </source>
</evidence>
<dbReference type="Pfam" id="PF00126">
    <property type="entry name" value="HTH_1"/>
    <property type="match status" value="1"/>
</dbReference>
<dbReference type="InterPro" id="IPR036388">
    <property type="entry name" value="WH-like_DNA-bd_sf"/>
</dbReference>
<sequence length="303" mass="33799">MDTKDLELFLTLSENLHFSQTGDALHMSASAVSRSLKKIEEEVGQRLLERDNRTVRLTETGRQFQSYARQTLGQWRSFMEVIRRDAEGLSGEVSVYCSVTAAYSVLSDLLEPFRTRYPDIDIKLRTGDQADAIEHLMSGEDDVAIAARPDKLPSKIQFQTLTHSPLLFIYPVIHCAVESTIKGHLDVSSPINWQDIPFIVSERGLARTRLDQWFRSQSIKPDIYAQVSGHEAIVSMVGLGLGVGVVPELVLINSPLKDKVQVIDVQPPLAPFAVGLGASAQRLENPLVKAFWDCAKASYRSEF</sequence>
<dbReference type="SUPFAM" id="SSF46785">
    <property type="entry name" value="Winged helix' DNA-binding domain"/>
    <property type="match status" value="1"/>
</dbReference>
<dbReference type="PANTHER" id="PTHR30126:SF81">
    <property type="entry name" value="HTH-TYPE TRANSCRIPTIONAL REGULATOR ILVY"/>
    <property type="match status" value="1"/>
</dbReference>
<dbReference type="SUPFAM" id="SSF53850">
    <property type="entry name" value="Periplasmic binding protein-like II"/>
    <property type="match status" value="1"/>
</dbReference>
<dbReference type="KEGG" id="osg:BST96_01045"/>
<dbReference type="Gene3D" id="1.10.10.10">
    <property type="entry name" value="Winged helix-like DNA-binding domain superfamily/Winged helix DNA-binding domain"/>
    <property type="match status" value="1"/>
</dbReference>
<name>A0A1X9NFM5_9GAMM</name>
<dbReference type="GO" id="GO:0003700">
    <property type="term" value="F:DNA-binding transcription factor activity"/>
    <property type="evidence" value="ECO:0007669"/>
    <property type="project" value="InterPro"/>
</dbReference>
<reference evidence="6 7" key="1">
    <citation type="submission" date="2016-11" db="EMBL/GenBank/DDBJ databases">
        <title>Trade-off between light-utilization and light-protection in marine flavobacteria.</title>
        <authorList>
            <person name="Kumagai Y."/>
        </authorList>
    </citation>
    <scope>NUCLEOTIDE SEQUENCE [LARGE SCALE GENOMIC DNA]</scope>
    <source>
        <strain evidence="6 7">NBRC 107125</strain>
    </source>
</reference>
<evidence type="ECO:0000256" key="3">
    <source>
        <dbReference type="ARBA" id="ARBA00023125"/>
    </source>
</evidence>
<dbReference type="CDD" id="cd08430">
    <property type="entry name" value="PBP2_IlvY"/>
    <property type="match status" value="1"/>
</dbReference>
<proteinExistence type="inferred from homology"/>
<organism evidence="6 7">
    <name type="scientific">Oceanicoccus sagamiensis</name>
    <dbReference type="NCBI Taxonomy" id="716816"/>
    <lineage>
        <taxon>Bacteria</taxon>
        <taxon>Pseudomonadati</taxon>
        <taxon>Pseudomonadota</taxon>
        <taxon>Gammaproteobacteria</taxon>
        <taxon>Cellvibrionales</taxon>
        <taxon>Spongiibacteraceae</taxon>
        <taxon>Oceanicoccus</taxon>
    </lineage>
</organism>
<comment type="similarity">
    <text evidence="1">Belongs to the LysR transcriptional regulatory family.</text>
</comment>
<dbReference type="AlphaFoldDB" id="A0A1X9NFM5"/>
<keyword evidence="7" id="KW-1185">Reference proteome</keyword>
<dbReference type="OrthoDB" id="9803735at2"/>
<dbReference type="EMBL" id="CP019343">
    <property type="protein sequence ID" value="ARN72813.1"/>
    <property type="molecule type" value="Genomic_DNA"/>
</dbReference>
<evidence type="ECO:0000259" key="5">
    <source>
        <dbReference type="PROSITE" id="PS50931"/>
    </source>
</evidence>
<dbReference type="Proteomes" id="UP000193450">
    <property type="component" value="Chromosome"/>
</dbReference>
<dbReference type="InterPro" id="IPR005119">
    <property type="entry name" value="LysR_subst-bd"/>
</dbReference>
<dbReference type="FunFam" id="1.10.10.10:FF:000001">
    <property type="entry name" value="LysR family transcriptional regulator"/>
    <property type="match status" value="1"/>
</dbReference>
<protein>
    <submittedName>
        <fullName evidence="6">Transcriptional regulator IlvY</fullName>
    </submittedName>
</protein>
<dbReference type="NCBIfam" id="NF008722">
    <property type="entry name" value="PRK11716.1"/>
    <property type="match status" value="1"/>
</dbReference>
<keyword evidence="3" id="KW-0238">DNA-binding</keyword>